<proteinExistence type="predicted"/>
<dbReference type="Pfam" id="PF12680">
    <property type="entry name" value="SnoaL_2"/>
    <property type="match status" value="1"/>
</dbReference>
<dbReference type="SUPFAM" id="SSF54427">
    <property type="entry name" value="NTF2-like"/>
    <property type="match status" value="1"/>
</dbReference>
<comment type="caution">
    <text evidence="2">The sequence shown here is derived from an EMBL/GenBank/DDBJ whole genome shotgun (WGS) entry which is preliminary data.</text>
</comment>
<name>A0A4R3YY57_9GAMM</name>
<evidence type="ECO:0000259" key="1">
    <source>
        <dbReference type="Pfam" id="PF12680"/>
    </source>
</evidence>
<accession>A0A4R3YY57</accession>
<sequence>MTILQQESNRKLVTDVMRKVFVERDVAHIDRWFSPAYVQHNPAIPDGRDAIAKLVAALPAEFSYEMGMSIAEGDLVMVHGRYVGWESTPVIAVDIFRVENGVLVEHWDVMQTEVPAGETRSGNAMFGR</sequence>
<organism evidence="2 3">
    <name type="scientific">Luteibacter rhizovicinus</name>
    <dbReference type="NCBI Taxonomy" id="242606"/>
    <lineage>
        <taxon>Bacteria</taxon>
        <taxon>Pseudomonadati</taxon>
        <taxon>Pseudomonadota</taxon>
        <taxon>Gammaproteobacteria</taxon>
        <taxon>Lysobacterales</taxon>
        <taxon>Rhodanobacteraceae</taxon>
        <taxon>Luteibacter</taxon>
    </lineage>
</organism>
<dbReference type="AlphaFoldDB" id="A0A4R3YY57"/>
<evidence type="ECO:0000313" key="2">
    <source>
        <dbReference type="EMBL" id="TCV97526.1"/>
    </source>
</evidence>
<dbReference type="Gene3D" id="3.10.450.50">
    <property type="match status" value="1"/>
</dbReference>
<evidence type="ECO:0000313" key="3">
    <source>
        <dbReference type="Proteomes" id="UP000295645"/>
    </source>
</evidence>
<protein>
    <submittedName>
        <fullName evidence="2">Putative SnoaL-like aldol condensation-catalyzing enzyme</fullName>
    </submittedName>
</protein>
<dbReference type="InterPro" id="IPR032710">
    <property type="entry name" value="NTF2-like_dom_sf"/>
</dbReference>
<gene>
    <name evidence="2" type="ORF">EC912_101541</name>
</gene>
<dbReference type="RefSeq" id="WP_207906749.1">
    <property type="nucleotide sequence ID" value="NZ_SMCS01000001.1"/>
</dbReference>
<reference evidence="2 3" key="1">
    <citation type="submission" date="2019-03" db="EMBL/GenBank/DDBJ databases">
        <title>Above-ground endophytic microbial communities from plants in different locations in the United States.</title>
        <authorList>
            <person name="Frank C."/>
        </authorList>
    </citation>
    <scope>NUCLEOTIDE SEQUENCE [LARGE SCALE GENOMIC DNA]</scope>
    <source>
        <strain evidence="2 3">LP_13_YM</strain>
    </source>
</reference>
<keyword evidence="3" id="KW-1185">Reference proteome</keyword>
<dbReference type="InterPro" id="IPR037401">
    <property type="entry name" value="SnoaL-like"/>
</dbReference>
<dbReference type="Proteomes" id="UP000295645">
    <property type="component" value="Unassembled WGS sequence"/>
</dbReference>
<feature type="domain" description="SnoaL-like" evidence="1">
    <location>
        <begin position="18"/>
        <end position="106"/>
    </location>
</feature>
<dbReference type="EMBL" id="SMCS01000001">
    <property type="protein sequence ID" value="TCV97526.1"/>
    <property type="molecule type" value="Genomic_DNA"/>
</dbReference>